<evidence type="ECO:0000256" key="4">
    <source>
        <dbReference type="ARBA" id="ARBA00022705"/>
    </source>
</evidence>
<dbReference type="InterPro" id="IPR001679">
    <property type="entry name" value="DNA_ligase"/>
</dbReference>
<dbReference type="Gene3D" id="3.40.50.10190">
    <property type="entry name" value="BRCT domain"/>
    <property type="match status" value="1"/>
</dbReference>
<dbReference type="SMART" id="SM00532">
    <property type="entry name" value="LIGANc"/>
    <property type="match status" value="1"/>
</dbReference>
<keyword evidence="10 13" id="KW-0234">DNA repair</keyword>
<dbReference type="GO" id="GO:0006281">
    <property type="term" value="P:DNA repair"/>
    <property type="evidence" value="ECO:0007669"/>
    <property type="project" value="UniProtKB-KW"/>
</dbReference>
<keyword evidence="9 13" id="KW-0520">NAD</keyword>
<dbReference type="CDD" id="cd00114">
    <property type="entry name" value="LIGANc"/>
    <property type="match status" value="1"/>
</dbReference>
<sequence>MSETESLKKRHDGLVRVIQRANAAYYDSDSPEMSDADYDIIFRELEELERDHPELVTPDSPAANVGGTADQTSTTIRHLAQMTSINDVFSFEELGEWEARMRADSGLDEVQMTTEVKIDGLAINLTYVDGKLVSAATRGDGFVGEDVRSNADKIATIPQSLQGKNIPHRIEIRGEVYMPIADFEKLNADIEAENAWRIAENARREAANATLDADNAQITRKNREIRAQNKDALPGFETPLLEKKKRQRPLTMLSTFVNPRNAAAGTLRLKEISDEATKGPDYEIQLRARALQDQRVSSLAMLAHGIGFVEEGDSFSAPTTQWERYLQLKEWGFTVPDQTRLLTGLDQIVARIGELGKQRSQMDYGIDGVVVKVNDVALQESMGLTSRAPRWAVAYKFPPEEVHTRLLDIRVQVGRTGRVTPFGVMETVLVDGSNVSRATLHNAEEVQRKGVLIGDIVVLRKAGDIIPEILGPVLAARTGEERAFVMPTACPSCGSPLLAEKDGDVDLRCLNKAHCPAQLTERVAHLGARSALDIEGLGGEVAMALTQPENLREDVASALVAGQDVFLEDGTRLRLDNADDLSPADQLASAEALLPAPQAPVLHGEAHIFDLKAEDLRDVFVWRAVKDDDSDVPHYKQVRFFWTKAFIAKKDKDGGTMYVPRETEASKGTLALLDELEKAKSAPLMRVLVALSIRHVGPTAARAIADHFGSMEAVRNASLNELSGIEGVGPVIGGALIDWFSVDWHQELVEQWSRAGVKMADQPPQQVSQVLAGLTIVVSGTMPGYDREGAKEAIVARGGKAAGSVSKKTSLVVAGPGAGSKATKAEALGVPVIDETRFNDLLNGGLEALNLG</sequence>
<feature type="binding site" evidence="13">
    <location>
        <begin position="84"/>
        <end position="85"/>
    </location>
    <ligand>
        <name>NAD(+)</name>
        <dbReference type="ChEBI" id="CHEBI:57540"/>
    </ligand>
</feature>
<dbReference type="SUPFAM" id="SSF50249">
    <property type="entry name" value="Nucleic acid-binding proteins"/>
    <property type="match status" value="1"/>
</dbReference>
<accession>A0A2I1I5G6</accession>
<feature type="active site" description="N6-AMP-lysine intermediate" evidence="13">
    <location>
        <position position="117"/>
    </location>
</feature>
<evidence type="ECO:0000256" key="10">
    <source>
        <dbReference type="ARBA" id="ARBA00023204"/>
    </source>
</evidence>
<dbReference type="Gene3D" id="2.40.50.140">
    <property type="entry name" value="Nucleic acid-binding proteins"/>
    <property type="match status" value="1"/>
</dbReference>
<name>A0A2I1I5G6_9ACTO</name>
<evidence type="ECO:0000313" key="15">
    <source>
        <dbReference type="EMBL" id="PKY66386.1"/>
    </source>
</evidence>
<dbReference type="InterPro" id="IPR036420">
    <property type="entry name" value="BRCT_dom_sf"/>
</dbReference>
<dbReference type="Pfam" id="PF12826">
    <property type="entry name" value="HHH_2"/>
    <property type="match status" value="1"/>
</dbReference>
<dbReference type="Pfam" id="PF03119">
    <property type="entry name" value="DNA_ligase_ZBD"/>
    <property type="match status" value="1"/>
</dbReference>
<evidence type="ECO:0000256" key="7">
    <source>
        <dbReference type="ARBA" id="ARBA00022833"/>
    </source>
</evidence>
<dbReference type="InterPro" id="IPR012340">
    <property type="entry name" value="NA-bd_OB-fold"/>
</dbReference>
<dbReference type="InterPro" id="IPR004149">
    <property type="entry name" value="Znf_DNAligase_C4"/>
</dbReference>
<dbReference type="SUPFAM" id="SSF56091">
    <property type="entry name" value="DNA ligase/mRNA capping enzyme, catalytic domain"/>
    <property type="match status" value="2"/>
</dbReference>
<keyword evidence="13" id="KW-0464">Manganese</keyword>
<feature type="binding site" evidence="13">
    <location>
        <position position="175"/>
    </location>
    <ligand>
        <name>NAD(+)</name>
        <dbReference type="ChEBI" id="CHEBI:57540"/>
    </ligand>
</feature>
<evidence type="ECO:0000256" key="9">
    <source>
        <dbReference type="ARBA" id="ARBA00023027"/>
    </source>
</evidence>
<evidence type="ECO:0000256" key="8">
    <source>
        <dbReference type="ARBA" id="ARBA00022842"/>
    </source>
</evidence>
<dbReference type="SUPFAM" id="SSF47781">
    <property type="entry name" value="RuvA domain 2-like"/>
    <property type="match status" value="2"/>
</dbReference>
<evidence type="ECO:0000313" key="16">
    <source>
        <dbReference type="Proteomes" id="UP000234545"/>
    </source>
</evidence>
<reference evidence="15 16" key="1">
    <citation type="submission" date="2017-12" db="EMBL/GenBank/DDBJ databases">
        <title>Phylogenetic diversity of female urinary microbiome.</title>
        <authorList>
            <person name="Thomas-White K."/>
            <person name="Wolfe A.J."/>
        </authorList>
    </citation>
    <scope>NUCLEOTIDE SEQUENCE [LARGE SCALE GENOMIC DNA]</scope>
    <source>
        <strain evidence="15 16">UMB0250</strain>
    </source>
</reference>
<dbReference type="Proteomes" id="UP000234545">
    <property type="component" value="Unassembled WGS sequence"/>
</dbReference>
<gene>
    <name evidence="13" type="primary">ligA</name>
    <name evidence="15" type="ORF">CYJ25_03915</name>
</gene>
<dbReference type="Pfam" id="PF01653">
    <property type="entry name" value="DNA_ligase_aden"/>
    <property type="match status" value="2"/>
</dbReference>
<feature type="binding site" evidence="13">
    <location>
        <position position="509"/>
    </location>
    <ligand>
        <name>Zn(2+)</name>
        <dbReference type="ChEBI" id="CHEBI:29105"/>
    </ligand>
</feature>
<comment type="similarity">
    <text evidence="12 13">Belongs to the NAD-dependent DNA ligase family. LigA subfamily.</text>
</comment>
<dbReference type="Pfam" id="PF03120">
    <property type="entry name" value="OB_DNA_ligase"/>
    <property type="match status" value="1"/>
</dbReference>
<feature type="binding site" evidence="13">
    <location>
        <position position="396"/>
    </location>
    <ligand>
        <name>NAD(+)</name>
        <dbReference type="ChEBI" id="CHEBI:57540"/>
    </ligand>
</feature>
<evidence type="ECO:0000256" key="12">
    <source>
        <dbReference type="ARBA" id="ARBA00060881"/>
    </source>
</evidence>
<feature type="binding site" evidence="13">
    <location>
        <begin position="35"/>
        <end position="39"/>
    </location>
    <ligand>
        <name>NAD(+)</name>
        <dbReference type="ChEBI" id="CHEBI:57540"/>
    </ligand>
</feature>
<dbReference type="GO" id="GO:0046872">
    <property type="term" value="F:metal ion binding"/>
    <property type="evidence" value="ECO:0007669"/>
    <property type="project" value="UniProtKB-KW"/>
</dbReference>
<keyword evidence="7 13" id="KW-0862">Zinc</keyword>
<comment type="cofactor">
    <cofactor evidence="13">
        <name>Mg(2+)</name>
        <dbReference type="ChEBI" id="CHEBI:18420"/>
    </cofactor>
    <cofactor evidence="13">
        <name>Mn(2+)</name>
        <dbReference type="ChEBI" id="CHEBI:29035"/>
    </cofactor>
</comment>
<comment type="caution">
    <text evidence="15">The sequence shown here is derived from an EMBL/GenBank/DDBJ whole genome shotgun (WGS) entry which is preliminary data.</text>
</comment>
<dbReference type="Gene3D" id="6.20.10.30">
    <property type="match status" value="1"/>
</dbReference>
<proteinExistence type="inferred from homology"/>
<evidence type="ECO:0000256" key="3">
    <source>
        <dbReference type="ARBA" id="ARBA00022598"/>
    </source>
</evidence>
<dbReference type="PROSITE" id="PS50172">
    <property type="entry name" value="BRCT"/>
    <property type="match status" value="1"/>
</dbReference>
<dbReference type="SMART" id="SM00292">
    <property type="entry name" value="BRCT"/>
    <property type="match status" value="1"/>
</dbReference>
<feature type="binding site" evidence="13">
    <location>
        <position position="493"/>
    </location>
    <ligand>
        <name>Zn(2+)</name>
        <dbReference type="ChEBI" id="CHEBI:29105"/>
    </ligand>
</feature>
<keyword evidence="8 13" id="KW-0460">Magnesium</keyword>
<dbReference type="AlphaFoldDB" id="A0A2I1I5G6"/>
<feature type="binding site" evidence="13">
    <location>
        <position position="515"/>
    </location>
    <ligand>
        <name>Zn(2+)</name>
        <dbReference type="ChEBI" id="CHEBI:29105"/>
    </ligand>
</feature>
<feature type="binding site" evidence="13">
    <location>
        <position position="115"/>
    </location>
    <ligand>
        <name>NAD(+)</name>
        <dbReference type="ChEBI" id="CHEBI:57540"/>
    </ligand>
</feature>
<dbReference type="OrthoDB" id="9759736at2"/>
<organism evidence="15 16">
    <name type="scientific">Schaalia turicensis</name>
    <dbReference type="NCBI Taxonomy" id="131111"/>
    <lineage>
        <taxon>Bacteria</taxon>
        <taxon>Bacillati</taxon>
        <taxon>Actinomycetota</taxon>
        <taxon>Actinomycetes</taxon>
        <taxon>Actinomycetales</taxon>
        <taxon>Actinomycetaceae</taxon>
        <taxon>Schaalia</taxon>
    </lineage>
</organism>
<dbReference type="GO" id="GO:0003911">
    <property type="term" value="F:DNA ligase (NAD+) activity"/>
    <property type="evidence" value="ECO:0007669"/>
    <property type="project" value="UniProtKB-UniRule"/>
</dbReference>
<feature type="domain" description="BRCT" evidence="14">
    <location>
        <begin position="766"/>
        <end position="842"/>
    </location>
</feature>
<evidence type="ECO:0000256" key="13">
    <source>
        <dbReference type="HAMAP-Rule" id="MF_01588"/>
    </source>
</evidence>
<dbReference type="FunFam" id="2.40.50.140:FF:000012">
    <property type="entry name" value="DNA ligase"/>
    <property type="match status" value="1"/>
</dbReference>
<dbReference type="Gene3D" id="1.10.150.20">
    <property type="entry name" value="5' to 3' exonuclease, C-terminal subdomain"/>
    <property type="match status" value="2"/>
</dbReference>
<dbReference type="Gene3D" id="3.30.470.30">
    <property type="entry name" value="DNA ligase/mRNA capping enzyme"/>
    <property type="match status" value="2"/>
</dbReference>
<dbReference type="InterPro" id="IPR001357">
    <property type="entry name" value="BRCT_dom"/>
</dbReference>
<keyword evidence="5 13" id="KW-0479">Metal-binding</keyword>
<dbReference type="InterPro" id="IPR010994">
    <property type="entry name" value="RuvA_2-like"/>
</dbReference>
<dbReference type="InterPro" id="IPR018239">
    <property type="entry name" value="DNA_ligase_AS"/>
</dbReference>
<keyword evidence="3 13" id="KW-0436">Ligase</keyword>
<evidence type="ECO:0000256" key="2">
    <source>
        <dbReference type="ARBA" id="ARBA00013308"/>
    </source>
</evidence>
<evidence type="ECO:0000256" key="5">
    <source>
        <dbReference type="ARBA" id="ARBA00022723"/>
    </source>
</evidence>
<dbReference type="CDD" id="cd17748">
    <property type="entry name" value="BRCT_DNA_ligase_like"/>
    <property type="match status" value="1"/>
</dbReference>
<dbReference type="Gene3D" id="1.10.287.610">
    <property type="entry name" value="Helix hairpin bin"/>
    <property type="match status" value="1"/>
</dbReference>
<dbReference type="InterPro" id="IPR013839">
    <property type="entry name" value="DNAligase_adenylation"/>
</dbReference>
<dbReference type="HAMAP" id="MF_01588">
    <property type="entry name" value="DNA_ligase_A"/>
    <property type="match status" value="1"/>
</dbReference>
<feature type="binding site" evidence="13">
    <location>
        <position position="138"/>
    </location>
    <ligand>
        <name>NAD(+)</name>
        <dbReference type="ChEBI" id="CHEBI:57540"/>
    </ligand>
</feature>
<evidence type="ECO:0000256" key="6">
    <source>
        <dbReference type="ARBA" id="ARBA00022763"/>
    </source>
</evidence>
<dbReference type="GO" id="GO:0006260">
    <property type="term" value="P:DNA replication"/>
    <property type="evidence" value="ECO:0007669"/>
    <property type="project" value="UniProtKB-KW"/>
</dbReference>
<feature type="binding site" evidence="13">
    <location>
        <position position="490"/>
    </location>
    <ligand>
        <name>Zn(2+)</name>
        <dbReference type="ChEBI" id="CHEBI:29105"/>
    </ligand>
</feature>
<evidence type="ECO:0000256" key="11">
    <source>
        <dbReference type="ARBA" id="ARBA00034005"/>
    </source>
</evidence>
<comment type="function">
    <text evidence="13">DNA ligase that catalyzes the formation of phosphodiester linkages between 5'-phosphoryl and 3'-hydroxyl groups in double-stranded DNA using NAD as a coenzyme and as the energy source for the reaction. It is essential for DNA replication and repair of damaged DNA.</text>
</comment>
<dbReference type="SUPFAM" id="SSF52113">
    <property type="entry name" value="BRCT domain"/>
    <property type="match status" value="1"/>
</dbReference>
<dbReference type="Pfam" id="PF00533">
    <property type="entry name" value="BRCT"/>
    <property type="match status" value="1"/>
</dbReference>
<dbReference type="EC" id="6.5.1.2" evidence="1 13"/>
<evidence type="ECO:0000256" key="1">
    <source>
        <dbReference type="ARBA" id="ARBA00012722"/>
    </source>
</evidence>
<keyword evidence="6 13" id="KW-0227">DNA damage</keyword>
<feature type="binding site" evidence="13">
    <location>
        <position position="372"/>
    </location>
    <ligand>
        <name>NAD(+)</name>
        <dbReference type="ChEBI" id="CHEBI:57540"/>
    </ligand>
</feature>
<comment type="catalytic activity">
    <reaction evidence="11 13">
        <text>NAD(+) + (deoxyribonucleotide)n-3'-hydroxyl + 5'-phospho-(deoxyribonucleotide)m = (deoxyribonucleotide)n+m + AMP + beta-nicotinamide D-nucleotide.</text>
        <dbReference type="EC" id="6.5.1.2"/>
    </reaction>
</comment>
<dbReference type="RefSeq" id="WP_101627900.1">
    <property type="nucleotide sequence ID" value="NZ_PKKJ01000003.1"/>
</dbReference>
<dbReference type="InterPro" id="IPR004150">
    <property type="entry name" value="NAD_DNA_ligase_OB"/>
</dbReference>
<dbReference type="PROSITE" id="PS01055">
    <property type="entry name" value="DNA_LIGASE_N1"/>
    <property type="match status" value="1"/>
</dbReference>
<dbReference type="GO" id="GO:0005829">
    <property type="term" value="C:cytosol"/>
    <property type="evidence" value="ECO:0007669"/>
    <property type="project" value="TreeGrafter"/>
</dbReference>
<dbReference type="InterPro" id="IPR013840">
    <property type="entry name" value="DNAligase_N"/>
</dbReference>
<evidence type="ECO:0000259" key="14">
    <source>
        <dbReference type="PROSITE" id="PS50172"/>
    </source>
</evidence>
<protein>
    <recommendedName>
        <fullName evidence="2 13">DNA ligase</fullName>
        <ecNumber evidence="1 13">6.5.1.2</ecNumber>
    </recommendedName>
    <alternativeName>
        <fullName evidence="13">Polydeoxyribonucleotide synthase [NAD(+)]</fullName>
    </alternativeName>
</protein>
<keyword evidence="4 13" id="KW-0235">DNA replication</keyword>
<dbReference type="InterPro" id="IPR041663">
    <property type="entry name" value="DisA/LigA_HHH"/>
</dbReference>
<dbReference type="PANTHER" id="PTHR23389:SF9">
    <property type="entry name" value="DNA LIGASE"/>
    <property type="match status" value="1"/>
</dbReference>
<dbReference type="EMBL" id="PKKJ01000003">
    <property type="protein sequence ID" value="PKY66386.1"/>
    <property type="molecule type" value="Genomic_DNA"/>
</dbReference>
<dbReference type="PANTHER" id="PTHR23389">
    <property type="entry name" value="CHROMOSOME TRANSMISSION FIDELITY FACTOR 18"/>
    <property type="match status" value="1"/>
</dbReference>